<sequence length="116" mass="12873">MNSAIVVVSSDVLCLTSLIFTLLNRLFTSQFLFLLESSFSVVTSVSLLPPCCAGVFAGTLITHNFPLSFLLGIFCLCPWSTKSLVRFGYSFFFLCIHAVHYLQCVSAPLLFSRVLY</sequence>
<proteinExistence type="predicted"/>
<evidence type="ECO:0000256" key="1">
    <source>
        <dbReference type="SAM" id="Phobius"/>
    </source>
</evidence>
<reference evidence="2" key="1">
    <citation type="submission" date="2020-05" db="EMBL/GenBank/DDBJ databases">
        <title>WGS assembly of Panicum virgatum.</title>
        <authorList>
            <person name="Lovell J.T."/>
            <person name="Jenkins J."/>
            <person name="Shu S."/>
            <person name="Juenger T.E."/>
            <person name="Schmutz J."/>
        </authorList>
    </citation>
    <scope>NUCLEOTIDE SEQUENCE</scope>
    <source>
        <strain evidence="2">AP13</strain>
    </source>
</reference>
<feature type="transmembrane region" description="Helical" evidence="1">
    <location>
        <begin position="91"/>
        <end position="111"/>
    </location>
</feature>
<gene>
    <name evidence="2" type="ORF">PVAP13_7NG339600</name>
</gene>
<keyword evidence="1" id="KW-1133">Transmembrane helix</keyword>
<comment type="caution">
    <text evidence="2">The sequence shown here is derived from an EMBL/GenBank/DDBJ whole genome shotgun (WGS) entry which is preliminary data.</text>
</comment>
<dbReference type="AlphaFoldDB" id="A0A8T0Q4D8"/>
<accession>A0A8T0Q4D8</accession>
<keyword evidence="3" id="KW-1185">Reference proteome</keyword>
<keyword evidence="1" id="KW-0812">Transmembrane</keyword>
<dbReference type="Proteomes" id="UP000823388">
    <property type="component" value="Chromosome 7N"/>
</dbReference>
<organism evidence="2 3">
    <name type="scientific">Panicum virgatum</name>
    <name type="common">Blackwell switchgrass</name>
    <dbReference type="NCBI Taxonomy" id="38727"/>
    <lineage>
        <taxon>Eukaryota</taxon>
        <taxon>Viridiplantae</taxon>
        <taxon>Streptophyta</taxon>
        <taxon>Embryophyta</taxon>
        <taxon>Tracheophyta</taxon>
        <taxon>Spermatophyta</taxon>
        <taxon>Magnoliopsida</taxon>
        <taxon>Liliopsida</taxon>
        <taxon>Poales</taxon>
        <taxon>Poaceae</taxon>
        <taxon>PACMAD clade</taxon>
        <taxon>Panicoideae</taxon>
        <taxon>Panicodae</taxon>
        <taxon>Paniceae</taxon>
        <taxon>Panicinae</taxon>
        <taxon>Panicum</taxon>
        <taxon>Panicum sect. Hiantes</taxon>
    </lineage>
</organism>
<name>A0A8T0Q4D8_PANVG</name>
<feature type="transmembrane region" description="Helical" evidence="1">
    <location>
        <begin position="12"/>
        <end position="35"/>
    </location>
</feature>
<keyword evidence="1" id="KW-0472">Membrane</keyword>
<feature type="transmembrane region" description="Helical" evidence="1">
    <location>
        <begin position="55"/>
        <end position="79"/>
    </location>
</feature>
<evidence type="ECO:0000313" key="3">
    <source>
        <dbReference type="Proteomes" id="UP000823388"/>
    </source>
</evidence>
<evidence type="ECO:0000313" key="2">
    <source>
        <dbReference type="EMBL" id="KAG2567539.1"/>
    </source>
</evidence>
<protein>
    <submittedName>
        <fullName evidence="2">Uncharacterized protein</fullName>
    </submittedName>
</protein>
<dbReference type="EMBL" id="CM029050">
    <property type="protein sequence ID" value="KAG2567539.1"/>
    <property type="molecule type" value="Genomic_DNA"/>
</dbReference>